<dbReference type="InterPro" id="IPR002885">
    <property type="entry name" value="PPR_rpt"/>
</dbReference>
<dbReference type="InterPro" id="IPR011990">
    <property type="entry name" value="TPR-like_helical_dom_sf"/>
</dbReference>
<gene>
    <name evidence="3" type="ORF">CISIN_1g036589mg</name>
</gene>
<dbReference type="SMR" id="A0A067DA62"/>
<evidence type="ECO:0000256" key="1">
    <source>
        <dbReference type="ARBA" id="ARBA00007626"/>
    </source>
</evidence>
<dbReference type="NCBIfam" id="TIGR00756">
    <property type="entry name" value="PPR"/>
    <property type="match status" value="1"/>
</dbReference>
<name>A0A067DA62_CITSI</name>
<dbReference type="PANTHER" id="PTHR47933">
    <property type="entry name" value="PENTATRICOPEPTIDE REPEAT-CONTAINING PROTEIN 1, MITOCHONDRIAL"/>
    <property type="match status" value="1"/>
</dbReference>
<evidence type="ECO:0008006" key="5">
    <source>
        <dbReference type="Google" id="ProtNLM"/>
    </source>
</evidence>
<proteinExistence type="inferred from homology"/>
<dbReference type="AlphaFoldDB" id="A0A067DA62"/>
<dbReference type="EMBL" id="KK786366">
    <property type="protein sequence ID" value="KDO39688.1"/>
    <property type="molecule type" value="Genomic_DNA"/>
</dbReference>
<dbReference type="Gene3D" id="1.25.40.10">
    <property type="entry name" value="Tetratricopeptide repeat domain"/>
    <property type="match status" value="1"/>
</dbReference>
<evidence type="ECO:0000313" key="4">
    <source>
        <dbReference type="Proteomes" id="UP000027120"/>
    </source>
</evidence>
<accession>A0A067DA62</accession>
<dbReference type="Pfam" id="PF01535">
    <property type="entry name" value="PPR"/>
    <property type="match status" value="2"/>
</dbReference>
<protein>
    <recommendedName>
        <fullName evidence="5">Pentatricopeptide repeat-containing protein</fullName>
    </recommendedName>
</protein>
<comment type="similarity">
    <text evidence="1">Belongs to the PPR family. P subfamily.</text>
</comment>
<evidence type="ECO:0000313" key="3">
    <source>
        <dbReference type="EMBL" id="KDO39688.1"/>
    </source>
</evidence>
<sequence>MNKAKPTSPFRLASLLHLQKHPKLALQLFKNPNPNANDTEAPPLKPFRYNLLHYDLIITKLGRAKMFDEMQQILHQLKHDTRVIPEEIIFCNVISFYGRARLLEHALQVFDEMPSFNVQRTVKSLNTLLNALLTCGKLDRMKELFISFNLKAIAVLDGLCSNLKIIMNDSQVRVTG</sequence>
<evidence type="ECO:0000256" key="2">
    <source>
        <dbReference type="ARBA" id="ARBA00022737"/>
    </source>
</evidence>
<dbReference type="STRING" id="2711.A0A067DA62"/>
<dbReference type="PANTHER" id="PTHR47933:SF24">
    <property type="entry name" value="OS05G0207200 PROTEIN"/>
    <property type="match status" value="1"/>
</dbReference>
<keyword evidence="2" id="KW-0677">Repeat</keyword>
<dbReference type="InterPro" id="IPR051240">
    <property type="entry name" value="Mito_RNA-Proc/Resp"/>
</dbReference>
<keyword evidence="4" id="KW-1185">Reference proteome</keyword>
<dbReference type="PaxDb" id="2711-XP_006477878.1"/>
<dbReference type="Proteomes" id="UP000027120">
    <property type="component" value="Unassembled WGS sequence"/>
</dbReference>
<reference evidence="3 4" key="1">
    <citation type="submission" date="2014-04" db="EMBL/GenBank/DDBJ databases">
        <authorList>
            <consortium name="International Citrus Genome Consortium"/>
            <person name="Gmitter F."/>
            <person name="Chen C."/>
            <person name="Farmerie W."/>
            <person name="Harkins T."/>
            <person name="Desany B."/>
            <person name="Mohiuddin M."/>
            <person name="Kodira C."/>
            <person name="Borodovsky M."/>
            <person name="Lomsadze A."/>
            <person name="Burns P."/>
            <person name="Jenkins J."/>
            <person name="Prochnik S."/>
            <person name="Shu S."/>
            <person name="Chapman J."/>
            <person name="Pitluck S."/>
            <person name="Schmutz J."/>
            <person name="Rokhsar D."/>
        </authorList>
    </citation>
    <scope>NUCLEOTIDE SEQUENCE</scope>
</reference>
<organism evidence="3 4">
    <name type="scientific">Citrus sinensis</name>
    <name type="common">Sweet orange</name>
    <name type="synonym">Citrus aurantium var. sinensis</name>
    <dbReference type="NCBI Taxonomy" id="2711"/>
    <lineage>
        <taxon>Eukaryota</taxon>
        <taxon>Viridiplantae</taxon>
        <taxon>Streptophyta</taxon>
        <taxon>Embryophyta</taxon>
        <taxon>Tracheophyta</taxon>
        <taxon>Spermatophyta</taxon>
        <taxon>Magnoliopsida</taxon>
        <taxon>eudicotyledons</taxon>
        <taxon>Gunneridae</taxon>
        <taxon>Pentapetalae</taxon>
        <taxon>rosids</taxon>
        <taxon>malvids</taxon>
        <taxon>Sapindales</taxon>
        <taxon>Rutaceae</taxon>
        <taxon>Aurantioideae</taxon>
        <taxon>Citrus</taxon>
    </lineage>
</organism>